<dbReference type="Proteomes" id="UP001526426">
    <property type="component" value="Unassembled WGS sequence"/>
</dbReference>
<dbReference type="Gene3D" id="3.40.50.2000">
    <property type="entry name" value="Glycogen Phosphorylase B"/>
    <property type="match status" value="2"/>
</dbReference>
<sequence>MTNLSKTISFFLPNFNCGGVQRLVLNLSYSLSQQKNQIDLVLIRSVGSFMSQIPPSVNLVDLKKPRLRQAIQVLGQYLREKNPDALFSFMSYNDPISVLAKSLYHVKTKIILGLHSDLSQQKTPPFLQHPLAHLGLTPDQPKLLMQWFYPWANAVVAPSYGVANNLAQMAKFPLEKIRVIYNPVITPEIFEKQQQMIQHPWFEIDQPPVILGVGRLIPHKDFFTLIRAFAKVKEQISCRLVILGEGEMRRELEKLVQALNLTHDVDLLGFTDNPYAYMKQAKVFVLSSNCEGFGNVLVEAMTCGTPVVSTDCHSGPREILNHGKYGHLVPVGDAGKMAQAIVEVLTGNSKKFDINWLNQFTLDTVTQKYIDLLN</sequence>
<proteinExistence type="predicted"/>
<dbReference type="Pfam" id="PF13439">
    <property type="entry name" value="Glyco_transf_4"/>
    <property type="match status" value="1"/>
</dbReference>
<evidence type="ECO:0000313" key="3">
    <source>
        <dbReference type="EMBL" id="MCW6035182.1"/>
    </source>
</evidence>
<accession>A0ABT3L115</accession>
<feature type="domain" description="Glycosyltransferase subfamily 4-like N-terminal" evidence="2">
    <location>
        <begin position="18"/>
        <end position="184"/>
    </location>
</feature>
<dbReference type="InterPro" id="IPR001296">
    <property type="entry name" value="Glyco_trans_1"/>
</dbReference>
<dbReference type="EMBL" id="JAIHOM010000008">
    <property type="protein sequence ID" value="MCW6035182.1"/>
    <property type="molecule type" value="Genomic_DNA"/>
</dbReference>
<evidence type="ECO:0000259" key="1">
    <source>
        <dbReference type="Pfam" id="PF00534"/>
    </source>
</evidence>
<evidence type="ECO:0000259" key="2">
    <source>
        <dbReference type="Pfam" id="PF13439"/>
    </source>
</evidence>
<dbReference type="SUPFAM" id="SSF53756">
    <property type="entry name" value="UDP-Glycosyltransferase/glycogen phosphorylase"/>
    <property type="match status" value="1"/>
</dbReference>
<dbReference type="PANTHER" id="PTHR12526">
    <property type="entry name" value="GLYCOSYLTRANSFERASE"/>
    <property type="match status" value="1"/>
</dbReference>
<dbReference type="RefSeq" id="WP_265262847.1">
    <property type="nucleotide sequence ID" value="NZ_JAIHOM010000008.1"/>
</dbReference>
<keyword evidence="4" id="KW-1185">Reference proteome</keyword>
<organism evidence="3 4">
    <name type="scientific">Spirulina subsalsa FACHB-351</name>
    <dbReference type="NCBI Taxonomy" id="234711"/>
    <lineage>
        <taxon>Bacteria</taxon>
        <taxon>Bacillati</taxon>
        <taxon>Cyanobacteriota</taxon>
        <taxon>Cyanophyceae</taxon>
        <taxon>Spirulinales</taxon>
        <taxon>Spirulinaceae</taxon>
        <taxon>Spirulina</taxon>
    </lineage>
</organism>
<comment type="caution">
    <text evidence="3">The sequence shown here is derived from an EMBL/GenBank/DDBJ whole genome shotgun (WGS) entry which is preliminary data.</text>
</comment>
<evidence type="ECO:0000313" key="4">
    <source>
        <dbReference type="Proteomes" id="UP001526426"/>
    </source>
</evidence>
<dbReference type="PANTHER" id="PTHR12526:SF630">
    <property type="entry name" value="GLYCOSYLTRANSFERASE"/>
    <property type="match status" value="1"/>
</dbReference>
<feature type="domain" description="Glycosyl transferase family 1" evidence="1">
    <location>
        <begin position="204"/>
        <end position="349"/>
    </location>
</feature>
<dbReference type="CDD" id="cd03811">
    <property type="entry name" value="GT4_GT28_WabH-like"/>
    <property type="match status" value="1"/>
</dbReference>
<dbReference type="Pfam" id="PF00534">
    <property type="entry name" value="Glycos_transf_1"/>
    <property type="match status" value="1"/>
</dbReference>
<protein>
    <submittedName>
        <fullName evidence="3">Glycosyltransferase</fullName>
    </submittedName>
</protein>
<gene>
    <name evidence="3" type="ORF">K4A83_02690</name>
</gene>
<reference evidence="3 4" key="1">
    <citation type="submission" date="2021-08" db="EMBL/GenBank/DDBJ databases">
        <title>Draft genome sequence of Spirulina subsalsa with high tolerance to salinity and hype-accumulation of phycocyanin.</title>
        <authorList>
            <person name="Pei H."/>
            <person name="Jiang L."/>
        </authorList>
    </citation>
    <scope>NUCLEOTIDE SEQUENCE [LARGE SCALE GENOMIC DNA]</scope>
    <source>
        <strain evidence="3 4">FACHB-351</strain>
    </source>
</reference>
<name>A0ABT3L115_9CYAN</name>
<dbReference type="InterPro" id="IPR028098">
    <property type="entry name" value="Glyco_trans_4-like_N"/>
</dbReference>